<gene>
    <name evidence="3" type="ORF">FZC76_14710</name>
</gene>
<dbReference type="SUPFAM" id="SSF56300">
    <property type="entry name" value="Metallo-dependent phosphatases"/>
    <property type="match status" value="1"/>
</dbReference>
<reference evidence="3 4" key="1">
    <citation type="submission" date="2019-08" db="EMBL/GenBank/DDBJ databases">
        <title>Bacillus genomes from the desert of Cuatro Cienegas, Coahuila.</title>
        <authorList>
            <person name="Olmedo-Alvarez G."/>
        </authorList>
    </citation>
    <scope>NUCLEOTIDE SEQUENCE [LARGE SCALE GENOMIC DNA]</scope>
    <source>
        <strain evidence="3 4">CH28_1T</strain>
    </source>
</reference>
<dbReference type="PANTHER" id="PTHR43606:SF2">
    <property type="entry name" value="ALKALINE PHOSPHATASE FAMILY PROTEIN (AFU_ORTHOLOGUE AFUA_5G03860)"/>
    <property type="match status" value="1"/>
</dbReference>
<evidence type="ECO:0000259" key="2">
    <source>
        <dbReference type="Pfam" id="PF16655"/>
    </source>
</evidence>
<dbReference type="EMBL" id="VTEV01000005">
    <property type="protein sequence ID" value="TYS67808.1"/>
    <property type="molecule type" value="Genomic_DNA"/>
</dbReference>
<evidence type="ECO:0000313" key="4">
    <source>
        <dbReference type="Proteomes" id="UP000322524"/>
    </source>
</evidence>
<organism evidence="3 4">
    <name type="scientific">Sutcliffiella horikoshii</name>
    <dbReference type="NCBI Taxonomy" id="79883"/>
    <lineage>
        <taxon>Bacteria</taxon>
        <taxon>Bacillati</taxon>
        <taxon>Bacillota</taxon>
        <taxon>Bacilli</taxon>
        <taxon>Bacillales</taxon>
        <taxon>Bacillaceae</taxon>
        <taxon>Sutcliffiella</taxon>
    </lineage>
</organism>
<evidence type="ECO:0008006" key="5">
    <source>
        <dbReference type="Google" id="ProtNLM"/>
    </source>
</evidence>
<dbReference type="AlphaFoldDB" id="A0A5D4SZP4"/>
<evidence type="ECO:0000313" key="3">
    <source>
        <dbReference type="EMBL" id="TYS67808.1"/>
    </source>
</evidence>
<accession>A0A5D4SZP4</accession>
<dbReference type="InterPro" id="IPR029052">
    <property type="entry name" value="Metallo-depent_PP-like"/>
</dbReference>
<dbReference type="Gene3D" id="2.60.40.380">
    <property type="entry name" value="Purple acid phosphatase-like, N-terminal"/>
    <property type="match status" value="1"/>
</dbReference>
<comment type="caution">
    <text evidence="3">The sequence shown here is derived from an EMBL/GenBank/DDBJ whole genome shotgun (WGS) entry which is preliminary data.</text>
</comment>
<dbReference type="Proteomes" id="UP000322524">
    <property type="component" value="Unassembled WGS sequence"/>
</dbReference>
<feature type="domain" description="PhoD-like phosphatase metallophosphatase" evidence="1">
    <location>
        <begin position="204"/>
        <end position="517"/>
    </location>
</feature>
<evidence type="ECO:0000259" key="1">
    <source>
        <dbReference type="Pfam" id="PF09423"/>
    </source>
</evidence>
<feature type="domain" description="Phospholipase D N-terminal" evidence="2">
    <location>
        <begin position="69"/>
        <end position="190"/>
    </location>
</feature>
<dbReference type="CDD" id="cd07389">
    <property type="entry name" value="MPP_PhoD"/>
    <property type="match status" value="1"/>
</dbReference>
<dbReference type="OrthoDB" id="9763616at2"/>
<dbReference type="InterPro" id="IPR032093">
    <property type="entry name" value="PhoD_N"/>
</dbReference>
<dbReference type="Pfam" id="PF09423">
    <property type="entry name" value="PhoD"/>
    <property type="match status" value="1"/>
</dbReference>
<name>A0A5D4SZP4_9BACI</name>
<sequence length="631" mass="70807">MKNGRREFEAYDSSKRTFLKYFLAGSAVVALETTGISKLTSFVSNKALAAEGVTPYKGLQTVGEGFPQSVASGDPTSSGMMLWTRVDPSIEDGLSTEEITSNIIYYLENTTATNDESLAEAIEQGKFVMFEVSTTKDFSNVALNGFSPIWKDHDNVVRIDLDGQLKPNQTYYYRFITKKGYVSKTGACRTLPVDNSQVASAKIGYVSCQDYTNGYFNALGYMAEEEMLFFLHLGDYIYESVGDAAYQGNLKDRQIKLPSGQAKAFTKEDYRKLYQTYRGDKDLQKLHERHGMVATWDDHEFANDTYYPAVAPDDNPESDPARRLIANQVWFEYMPARVPYDGTKSFEESIKIYRTVTIGNLATILLTDERLYRDAHPCGQGTLDRYISGGCEGINNSDRSMLGNSQREWFLNELKNAGGTWKIWGNEVQITQLKLLNRYMNLDAWDGFAYERDVIAQTVMNNKINNFIALTGDFHTYEASYLQYKYDKTSEKYGVELMVGSVTSSNLRETLRNALNQAPDTSGPIPIEAASELIDIVKGRLSGAATITAELLFKEIQQIVKAENPWIELFDSTTHGYALLELTNTKATWTAYSVDNIETPNASKSLLWQCEVPNGEVKINVTQGQGLINQS</sequence>
<dbReference type="InterPro" id="IPR052900">
    <property type="entry name" value="Phospholipid_Metab_Enz"/>
</dbReference>
<dbReference type="Gene3D" id="3.60.21.70">
    <property type="entry name" value="PhoD-like phosphatase"/>
    <property type="match status" value="1"/>
</dbReference>
<dbReference type="RefSeq" id="WP_148988916.1">
    <property type="nucleotide sequence ID" value="NZ_VTEV01000005.1"/>
</dbReference>
<protein>
    <recommendedName>
        <fullName evidence="5">Alkaline phosphatase</fullName>
    </recommendedName>
</protein>
<dbReference type="InterPro" id="IPR038607">
    <property type="entry name" value="PhoD-like_sf"/>
</dbReference>
<dbReference type="InterPro" id="IPR018946">
    <property type="entry name" value="PhoD-like_MPP"/>
</dbReference>
<dbReference type="Pfam" id="PF16655">
    <property type="entry name" value="PhoD_N"/>
    <property type="match status" value="1"/>
</dbReference>
<dbReference type="PANTHER" id="PTHR43606">
    <property type="entry name" value="PHOSPHATASE, PUTATIVE (AFU_ORTHOLOGUE AFUA_6G08710)-RELATED"/>
    <property type="match status" value="1"/>
</dbReference>
<proteinExistence type="predicted"/>